<evidence type="ECO:0000256" key="4">
    <source>
        <dbReference type="ARBA" id="ARBA00022927"/>
    </source>
</evidence>
<comment type="subcellular location">
    <subcellularLocation>
        <location evidence="1">Membrane</location>
    </subcellularLocation>
</comment>
<dbReference type="InterPro" id="IPR005807">
    <property type="entry name" value="SecE_bac"/>
</dbReference>
<protein>
    <submittedName>
        <fullName evidence="9">Preprotein translocase subunit SecE</fullName>
    </submittedName>
</protein>
<dbReference type="Pfam" id="PF00584">
    <property type="entry name" value="SecE"/>
    <property type="match status" value="1"/>
</dbReference>
<dbReference type="RefSeq" id="WP_036435909.1">
    <property type="nucleotide sequence ID" value="NZ_CP148067.1"/>
</dbReference>
<keyword evidence="6" id="KW-0811">Translocation</keyword>
<dbReference type="EMBL" id="CP148067">
    <property type="protein sequence ID" value="WXL29056.1"/>
    <property type="molecule type" value="Genomic_DNA"/>
</dbReference>
<evidence type="ECO:0000256" key="7">
    <source>
        <dbReference type="ARBA" id="ARBA00023136"/>
    </source>
</evidence>
<keyword evidence="3 8" id="KW-0812">Transmembrane</keyword>
<keyword evidence="7 8" id="KW-0472">Membrane</keyword>
<dbReference type="Gene3D" id="1.20.5.1030">
    <property type="entry name" value="Preprotein translocase secy subunit"/>
    <property type="match status" value="1"/>
</dbReference>
<keyword evidence="2" id="KW-0813">Transport</keyword>
<dbReference type="NCBIfam" id="TIGR00964">
    <property type="entry name" value="secE_bact"/>
    <property type="match status" value="1"/>
</dbReference>
<proteinExistence type="predicted"/>
<evidence type="ECO:0000256" key="8">
    <source>
        <dbReference type="SAM" id="Phobius"/>
    </source>
</evidence>
<feature type="transmembrane region" description="Helical" evidence="8">
    <location>
        <begin position="39"/>
        <end position="67"/>
    </location>
</feature>
<keyword evidence="10" id="KW-1185">Reference proteome</keyword>
<sequence>MSKDQSVNSIKKPKNKKYLFRRFVKELKRVRWPSAKKTWISFAQVVIFTIIFTLAVFSFTALMYFIYKQTGIQTR</sequence>
<gene>
    <name evidence="9" type="primary">secE</name>
    <name evidence="9" type="ORF">WG617_00130</name>
</gene>
<organism evidence="9 10">
    <name type="scientific">Mycoplasmopsis felifaucium</name>
    <dbReference type="NCBI Taxonomy" id="35768"/>
    <lineage>
        <taxon>Bacteria</taxon>
        <taxon>Bacillati</taxon>
        <taxon>Mycoplasmatota</taxon>
        <taxon>Mycoplasmoidales</taxon>
        <taxon>Metamycoplasmataceae</taxon>
        <taxon>Mycoplasmopsis</taxon>
    </lineage>
</organism>
<evidence type="ECO:0000256" key="1">
    <source>
        <dbReference type="ARBA" id="ARBA00004370"/>
    </source>
</evidence>
<keyword evidence="4" id="KW-0653">Protein transport</keyword>
<evidence type="ECO:0000256" key="2">
    <source>
        <dbReference type="ARBA" id="ARBA00022448"/>
    </source>
</evidence>
<evidence type="ECO:0000256" key="5">
    <source>
        <dbReference type="ARBA" id="ARBA00022989"/>
    </source>
</evidence>
<evidence type="ECO:0000313" key="9">
    <source>
        <dbReference type="EMBL" id="WXL29056.1"/>
    </source>
</evidence>
<evidence type="ECO:0000313" key="10">
    <source>
        <dbReference type="Proteomes" id="UP001477443"/>
    </source>
</evidence>
<dbReference type="InterPro" id="IPR038379">
    <property type="entry name" value="SecE_sf"/>
</dbReference>
<dbReference type="Proteomes" id="UP001477443">
    <property type="component" value="Chromosome"/>
</dbReference>
<evidence type="ECO:0000256" key="6">
    <source>
        <dbReference type="ARBA" id="ARBA00023010"/>
    </source>
</evidence>
<keyword evidence="5 8" id="KW-1133">Transmembrane helix</keyword>
<accession>A0ABZ2RPT7</accession>
<dbReference type="InterPro" id="IPR001901">
    <property type="entry name" value="Translocase_SecE/Sec61-g"/>
</dbReference>
<name>A0ABZ2RPT7_9BACT</name>
<reference evidence="9" key="1">
    <citation type="submission" date="2024-03" db="EMBL/GenBank/DDBJ databases">
        <title>Complete genome sequence of Mycoplasma felifaucium Z921 isolated from the trachea of a cheetah.</title>
        <authorList>
            <person name="Spergser J."/>
        </authorList>
    </citation>
    <scope>NUCLEOTIDE SEQUENCE [LARGE SCALE GENOMIC DNA]</scope>
    <source>
        <strain evidence="9">Z921</strain>
    </source>
</reference>
<evidence type="ECO:0000256" key="3">
    <source>
        <dbReference type="ARBA" id="ARBA00022692"/>
    </source>
</evidence>